<keyword evidence="4" id="KW-0862">Zinc</keyword>
<dbReference type="EMBL" id="RXOE01000006">
    <property type="protein sequence ID" value="RTQ32489.1"/>
    <property type="molecule type" value="Genomic_DNA"/>
</dbReference>
<organism evidence="6 7">
    <name type="scientific">Variovorax gossypii</name>
    <dbReference type="NCBI Taxonomy" id="1679495"/>
    <lineage>
        <taxon>Bacteria</taxon>
        <taxon>Pseudomonadati</taxon>
        <taxon>Pseudomonadota</taxon>
        <taxon>Betaproteobacteria</taxon>
        <taxon>Burkholderiales</taxon>
        <taxon>Comamonadaceae</taxon>
        <taxon>Variovorax</taxon>
    </lineage>
</organism>
<dbReference type="InterPro" id="IPR029035">
    <property type="entry name" value="DHS-like_NAD/FAD-binding_dom"/>
</dbReference>
<dbReference type="InterPro" id="IPR026590">
    <property type="entry name" value="Ssirtuin_cat_dom"/>
</dbReference>
<dbReference type="OrthoDB" id="9800582at2"/>
<evidence type="ECO:0000256" key="4">
    <source>
        <dbReference type="PROSITE-ProRule" id="PRU00236"/>
    </source>
</evidence>
<dbReference type="PANTHER" id="PTHR11085:SF4">
    <property type="entry name" value="NAD-DEPENDENT PROTEIN DEACYLASE"/>
    <property type="match status" value="1"/>
</dbReference>
<dbReference type="CDD" id="cd01407">
    <property type="entry name" value="SIR2-fam"/>
    <property type="match status" value="1"/>
</dbReference>
<evidence type="ECO:0000256" key="3">
    <source>
        <dbReference type="ARBA" id="ARBA00023027"/>
    </source>
</evidence>
<keyword evidence="4" id="KW-0479">Metal-binding</keyword>
<dbReference type="PANTHER" id="PTHR11085">
    <property type="entry name" value="NAD-DEPENDENT PROTEIN DEACYLASE SIRTUIN-5, MITOCHONDRIAL-RELATED"/>
    <property type="match status" value="1"/>
</dbReference>
<keyword evidence="3" id="KW-0520">NAD</keyword>
<proteinExistence type="predicted"/>
<evidence type="ECO:0000256" key="2">
    <source>
        <dbReference type="ARBA" id="ARBA00022679"/>
    </source>
</evidence>
<accession>A0A3S0IYC0</accession>
<reference evidence="6 7" key="1">
    <citation type="submission" date="2018-12" db="EMBL/GenBank/DDBJ databases">
        <title>The genome of Variovorax gossypii DSM 100435.</title>
        <authorList>
            <person name="Gao J."/>
            <person name="Sun J."/>
        </authorList>
    </citation>
    <scope>NUCLEOTIDE SEQUENCE [LARGE SCALE GENOMIC DNA]</scope>
    <source>
        <strain evidence="6 7">DSM 100435</strain>
    </source>
</reference>
<dbReference type="SUPFAM" id="SSF52467">
    <property type="entry name" value="DHS-like NAD/FAD-binding domain"/>
    <property type="match status" value="1"/>
</dbReference>
<dbReference type="Proteomes" id="UP000267418">
    <property type="component" value="Unassembled WGS sequence"/>
</dbReference>
<feature type="binding site" evidence="4">
    <location>
        <position position="158"/>
    </location>
    <ligand>
        <name>Zn(2+)</name>
        <dbReference type="ChEBI" id="CHEBI:29105"/>
    </ligand>
</feature>
<feature type="binding site" evidence="4">
    <location>
        <position position="140"/>
    </location>
    <ligand>
        <name>Zn(2+)</name>
        <dbReference type="ChEBI" id="CHEBI:29105"/>
    </ligand>
</feature>
<dbReference type="GO" id="GO:0046872">
    <property type="term" value="F:metal ion binding"/>
    <property type="evidence" value="ECO:0007669"/>
    <property type="project" value="UniProtKB-KW"/>
</dbReference>
<feature type="binding site" evidence="4">
    <location>
        <position position="143"/>
    </location>
    <ligand>
        <name>Zn(2+)</name>
        <dbReference type="ChEBI" id="CHEBI:29105"/>
    </ligand>
</feature>
<dbReference type="Gene3D" id="3.40.50.1220">
    <property type="entry name" value="TPP-binding domain"/>
    <property type="match status" value="1"/>
</dbReference>
<dbReference type="GO" id="GO:0070403">
    <property type="term" value="F:NAD+ binding"/>
    <property type="evidence" value="ECO:0007669"/>
    <property type="project" value="InterPro"/>
</dbReference>
<evidence type="ECO:0000259" key="5">
    <source>
        <dbReference type="PROSITE" id="PS50305"/>
    </source>
</evidence>
<evidence type="ECO:0000313" key="6">
    <source>
        <dbReference type="EMBL" id="RTQ32489.1"/>
    </source>
</evidence>
<dbReference type="InterPro" id="IPR026591">
    <property type="entry name" value="Sirtuin_cat_small_dom_sf"/>
</dbReference>
<feature type="binding site" evidence="4">
    <location>
        <position position="155"/>
    </location>
    <ligand>
        <name>Zn(2+)</name>
        <dbReference type="ChEBI" id="CHEBI:29105"/>
    </ligand>
</feature>
<dbReference type="EC" id="2.3.1.286" evidence="1"/>
<feature type="domain" description="Deacetylase sirtuin-type" evidence="5">
    <location>
        <begin position="11"/>
        <end position="250"/>
    </location>
</feature>
<comment type="caution">
    <text evidence="6">The sequence shown here is derived from an EMBL/GenBank/DDBJ whole genome shotgun (WGS) entry which is preliminary data.</text>
</comment>
<protein>
    <recommendedName>
        <fullName evidence="1">protein acetyllysine N-acetyltransferase</fullName>
        <ecNumber evidence="1">2.3.1.286</ecNumber>
    </recommendedName>
</protein>
<dbReference type="InterPro" id="IPR003000">
    <property type="entry name" value="Sirtuin"/>
</dbReference>
<gene>
    <name evidence="6" type="ORF">EJP69_21315</name>
</gene>
<dbReference type="AlphaFoldDB" id="A0A3S0IYC0"/>
<dbReference type="InterPro" id="IPR050134">
    <property type="entry name" value="NAD-dep_sirtuin_deacylases"/>
</dbReference>
<keyword evidence="2" id="KW-0808">Transferase</keyword>
<sequence length="256" mass="27588">MTPVTTDISSPSSPASAIQAATELLRNARRIVVFSGAGLSRASGIPTYRDADGLWKSQNALQFSHAEDLQRDPAGFTKFWAQRLSMIESAQPNPGHTALALLQRLRPATRLVTQNVDGLLTLAGGQDVLELHGSLRRWRCDRCGNRSGPWPFHRCLRCGSHARPDVVMFGEMLNEGVLLDAQVAAQECDLFMVVGSTTIVYPAAELPQTALSHGARLITLNLEPLPHLDDAAAVVLRGTSEELLPQLLAGVPGSRG</sequence>
<dbReference type="Gene3D" id="3.30.1600.10">
    <property type="entry name" value="SIR2/SIRT2 'Small Domain"/>
    <property type="match status" value="1"/>
</dbReference>
<dbReference type="GO" id="GO:0017136">
    <property type="term" value="F:histone deacetylase activity, NAD-dependent"/>
    <property type="evidence" value="ECO:0007669"/>
    <property type="project" value="TreeGrafter"/>
</dbReference>
<dbReference type="PROSITE" id="PS50305">
    <property type="entry name" value="SIRTUIN"/>
    <property type="match status" value="1"/>
</dbReference>
<keyword evidence="7" id="KW-1185">Reference proteome</keyword>
<feature type="active site" description="Proton acceptor" evidence="4">
    <location>
        <position position="132"/>
    </location>
</feature>
<evidence type="ECO:0000313" key="7">
    <source>
        <dbReference type="Proteomes" id="UP000267418"/>
    </source>
</evidence>
<name>A0A3S0IYC0_9BURK</name>
<dbReference type="Pfam" id="PF02146">
    <property type="entry name" value="SIR2"/>
    <property type="match status" value="1"/>
</dbReference>
<dbReference type="RefSeq" id="WP_093301331.1">
    <property type="nucleotide sequence ID" value="NZ_RXOE01000006.1"/>
</dbReference>
<evidence type="ECO:0000256" key="1">
    <source>
        <dbReference type="ARBA" id="ARBA00012928"/>
    </source>
</evidence>